<dbReference type="Pfam" id="PF01261">
    <property type="entry name" value="AP_endonuc_2"/>
    <property type="match status" value="1"/>
</dbReference>
<reference evidence="2 3" key="1">
    <citation type="submission" date="2020-11" db="EMBL/GenBank/DDBJ databases">
        <title>Streptomyces spirodelae sp. nov., isolated from duckweed.</title>
        <authorList>
            <person name="Saimee Y."/>
            <person name="Duangmal K."/>
        </authorList>
    </citation>
    <scope>NUCLEOTIDE SEQUENCE [LARGE SCALE GENOMIC DNA]</scope>
    <source>
        <strain evidence="2 3">S16-07</strain>
    </source>
</reference>
<dbReference type="Proteomes" id="UP001519064">
    <property type="component" value="Unassembled WGS sequence"/>
</dbReference>
<evidence type="ECO:0000313" key="3">
    <source>
        <dbReference type="Proteomes" id="UP001519064"/>
    </source>
</evidence>
<feature type="domain" description="Xylose isomerase-like TIM barrel" evidence="1">
    <location>
        <begin position="33"/>
        <end position="258"/>
    </location>
</feature>
<dbReference type="EMBL" id="JADKMA010000006">
    <property type="protein sequence ID" value="MBO8190529.1"/>
    <property type="molecule type" value="Genomic_DNA"/>
</dbReference>
<evidence type="ECO:0000313" key="2">
    <source>
        <dbReference type="EMBL" id="MBO8190529.1"/>
    </source>
</evidence>
<dbReference type="PANTHER" id="PTHR12110">
    <property type="entry name" value="HYDROXYPYRUVATE ISOMERASE"/>
    <property type="match status" value="1"/>
</dbReference>
<comment type="caution">
    <text evidence="2">The sequence shown here is derived from an EMBL/GenBank/DDBJ whole genome shotgun (WGS) entry which is preliminary data.</text>
</comment>
<dbReference type="Gene3D" id="3.20.20.150">
    <property type="entry name" value="Divalent-metal-dependent TIM barrel enzymes"/>
    <property type="match status" value="1"/>
</dbReference>
<proteinExistence type="predicted"/>
<name>A0ABS3X582_9ACTN</name>
<dbReference type="InterPro" id="IPR050312">
    <property type="entry name" value="IolE/XylAMocC-like"/>
</dbReference>
<dbReference type="RefSeq" id="WP_209237599.1">
    <property type="nucleotide sequence ID" value="NZ_JADKMA010000006.1"/>
</dbReference>
<protein>
    <submittedName>
        <fullName evidence="2">Sugar phosphate isomerase/epimerase</fullName>
    </submittedName>
</protein>
<sequence length="280" mass="29869">MTPALPELTASFVTLSGAGFAQPARVPFAERCRAAAAAGFTGIGLHIDDYQRMRAAGASDESVRTLLGTHGLALREIEFLGGWATADPEEGDLATVDALGHAFRPHHVTAGEFTGDELDVTAAGARLRAICDAVAERGLHVAVEAFPWSGLKDVATARAVLEASGAPNAGLMIDVWHFYNSRSTLADLTGLPSDRITAVQLNDGRLVHDDFLAEARRGRLLPGDGELDVRDLLLGLHERGFRGPYCVEVNYPGYRDLPVDEMATQAFMKASAALEVLPTH</sequence>
<accession>A0ABS3X582</accession>
<dbReference type="SUPFAM" id="SSF51658">
    <property type="entry name" value="Xylose isomerase-like"/>
    <property type="match status" value="1"/>
</dbReference>
<dbReference type="InterPro" id="IPR036237">
    <property type="entry name" value="Xyl_isomerase-like_sf"/>
</dbReference>
<organism evidence="2 3">
    <name type="scientific">Streptomyces oryzae</name>
    <dbReference type="NCBI Taxonomy" id="1434886"/>
    <lineage>
        <taxon>Bacteria</taxon>
        <taxon>Bacillati</taxon>
        <taxon>Actinomycetota</taxon>
        <taxon>Actinomycetes</taxon>
        <taxon>Kitasatosporales</taxon>
        <taxon>Streptomycetaceae</taxon>
        <taxon>Streptomyces</taxon>
    </lineage>
</organism>
<gene>
    <name evidence="2" type="ORF">ITI46_02205</name>
</gene>
<dbReference type="PANTHER" id="PTHR12110:SF48">
    <property type="entry name" value="BLL3656 PROTEIN"/>
    <property type="match status" value="1"/>
</dbReference>
<evidence type="ECO:0000259" key="1">
    <source>
        <dbReference type="Pfam" id="PF01261"/>
    </source>
</evidence>
<dbReference type="InterPro" id="IPR013022">
    <property type="entry name" value="Xyl_isomerase-like_TIM-brl"/>
</dbReference>
<keyword evidence="2" id="KW-0413">Isomerase</keyword>
<keyword evidence="3" id="KW-1185">Reference proteome</keyword>
<dbReference type="GO" id="GO:0016853">
    <property type="term" value="F:isomerase activity"/>
    <property type="evidence" value="ECO:0007669"/>
    <property type="project" value="UniProtKB-KW"/>
</dbReference>